<proteinExistence type="predicted"/>
<dbReference type="AlphaFoldDB" id="A0A218XL24"/>
<dbReference type="EMBL" id="MTKT01001276">
    <property type="protein sequence ID" value="OWM85508.1"/>
    <property type="molecule type" value="Genomic_DNA"/>
</dbReference>
<name>A0A218XL24_PUNGR</name>
<feature type="compositionally biased region" description="Acidic residues" evidence="1">
    <location>
        <begin position="53"/>
        <end position="75"/>
    </location>
</feature>
<sequence>MLLTKVFVACSVDIAKNEFHETLKRKEVYNSHTILRMGYVPTKVGQKSKEAPGELDEEEQGDEEEEEAPAAMEEDEGKRASMDEEEEEKLTSVTDAARGDISLDGPRGSSSGEADNVNESLSKLFAWVDMVASSLKNLGFQQEQGLASLTAKLDGLMSFLNHHFCPYPPPPLPFTG</sequence>
<reference evidence="3" key="1">
    <citation type="journal article" date="2017" name="Plant J.">
        <title>The pomegranate (Punica granatum L.) genome and the genomics of punicalagin biosynthesis.</title>
        <authorList>
            <person name="Qin G."/>
            <person name="Xu C."/>
            <person name="Ming R."/>
            <person name="Tang H."/>
            <person name="Guyot R."/>
            <person name="Kramer E.M."/>
            <person name="Hu Y."/>
            <person name="Yi X."/>
            <person name="Qi Y."/>
            <person name="Xu X."/>
            <person name="Gao Z."/>
            <person name="Pan H."/>
            <person name="Jian J."/>
            <person name="Tian Y."/>
            <person name="Yue Z."/>
            <person name="Xu Y."/>
        </authorList>
    </citation>
    <scope>NUCLEOTIDE SEQUENCE [LARGE SCALE GENOMIC DNA]</scope>
    <source>
        <strain evidence="3">cv. Dabenzi</strain>
    </source>
</reference>
<dbReference type="Proteomes" id="UP000197138">
    <property type="component" value="Unassembled WGS sequence"/>
</dbReference>
<protein>
    <submittedName>
        <fullName evidence="2">Uncharacterized protein</fullName>
    </submittedName>
</protein>
<evidence type="ECO:0000313" key="3">
    <source>
        <dbReference type="Proteomes" id="UP000197138"/>
    </source>
</evidence>
<organism evidence="2 3">
    <name type="scientific">Punica granatum</name>
    <name type="common">Pomegranate</name>
    <dbReference type="NCBI Taxonomy" id="22663"/>
    <lineage>
        <taxon>Eukaryota</taxon>
        <taxon>Viridiplantae</taxon>
        <taxon>Streptophyta</taxon>
        <taxon>Embryophyta</taxon>
        <taxon>Tracheophyta</taxon>
        <taxon>Spermatophyta</taxon>
        <taxon>Magnoliopsida</taxon>
        <taxon>eudicotyledons</taxon>
        <taxon>Gunneridae</taxon>
        <taxon>Pentapetalae</taxon>
        <taxon>rosids</taxon>
        <taxon>malvids</taxon>
        <taxon>Myrtales</taxon>
        <taxon>Lythraceae</taxon>
        <taxon>Punica</taxon>
    </lineage>
</organism>
<comment type="caution">
    <text evidence="2">The sequence shown here is derived from an EMBL/GenBank/DDBJ whole genome shotgun (WGS) entry which is preliminary data.</text>
</comment>
<gene>
    <name evidence="2" type="ORF">CDL15_Pgr019132</name>
</gene>
<accession>A0A218XL24</accession>
<evidence type="ECO:0000256" key="1">
    <source>
        <dbReference type="SAM" id="MobiDB-lite"/>
    </source>
</evidence>
<feature type="region of interest" description="Disordered" evidence="1">
    <location>
        <begin position="43"/>
        <end position="116"/>
    </location>
</feature>
<evidence type="ECO:0000313" key="2">
    <source>
        <dbReference type="EMBL" id="OWM85508.1"/>
    </source>
</evidence>